<reference evidence="1" key="1">
    <citation type="submission" date="2021-04" db="EMBL/GenBank/DDBJ databases">
        <title>Genome based classification of Actinospica acidithermotolerans sp. nov., an actinobacterium isolated from an Indonesian hot spring.</title>
        <authorList>
            <person name="Kusuma A.B."/>
            <person name="Putra K.E."/>
            <person name="Nafisah S."/>
            <person name="Loh J."/>
            <person name="Nouioui I."/>
            <person name="Goodfellow M."/>
        </authorList>
    </citation>
    <scope>NUCLEOTIDE SEQUENCE</scope>
    <source>
        <strain evidence="1">CSCA 57</strain>
    </source>
</reference>
<protein>
    <submittedName>
        <fullName evidence="1">Uncharacterized protein</fullName>
    </submittedName>
</protein>
<keyword evidence="2" id="KW-1185">Reference proteome</keyword>
<comment type="caution">
    <text evidence="1">The sequence shown here is derived from an EMBL/GenBank/DDBJ whole genome shotgun (WGS) entry which is preliminary data.</text>
</comment>
<organism evidence="1 2">
    <name type="scientific">Actinospica durhamensis</name>
    <dbReference type="NCBI Taxonomy" id="1508375"/>
    <lineage>
        <taxon>Bacteria</taxon>
        <taxon>Bacillati</taxon>
        <taxon>Actinomycetota</taxon>
        <taxon>Actinomycetes</taxon>
        <taxon>Catenulisporales</taxon>
        <taxon>Actinospicaceae</taxon>
        <taxon>Actinospica</taxon>
    </lineage>
</organism>
<evidence type="ECO:0000313" key="1">
    <source>
        <dbReference type="EMBL" id="MBR7837239.1"/>
    </source>
</evidence>
<gene>
    <name evidence="1" type="ORF">KDL01_28435</name>
</gene>
<dbReference type="EMBL" id="JAGSOG010000190">
    <property type="protein sequence ID" value="MBR7837239.1"/>
    <property type="molecule type" value="Genomic_DNA"/>
</dbReference>
<dbReference type="AlphaFoldDB" id="A0A941IRD5"/>
<evidence type="ECO:0000313" key="2">
    <source>
        <dbReference type="Proteomes" id="UP000675781"/>
    </source>
</evidence>
<dbReference type="RefSeq" id="WP_212531705.1">
    <property type="nucleotide sequence ID" value="NZ_JAGSOG010000190.1"/>
</dbReference>
<proteinExistence type="predicted"/>
<accession>A0A941IRD5</accession>
<sequence>MAVLVDGLGDVEALGELEAVGVAVGLGSAVALSAWEGDAVPMLCALGTVEP</sequence>
<name>A0A941IRD5_9ACTN</name>
<dbReference type="Proteomes" id="UP000675781">
    <property type="component" value="Unassembled WGS sequence"/>
</dbReference>